<accession>A0ABN3T2H5</accession>
<comment type="caution">
    <text evidence="2">The sequence shown here is derived from an EMBL/GenBank/DDBJ whole genome shotgun (WGS) entry which is preliminary data.</text>
</comment>
<keyword evidence="3" id="KW-1185">Reference proteome</keyword>
<evidence type="ECO:0000313" key="3">
    <source>
        <dbReference type="Proteomes" id="UP001501666"/>
    </source>
</evidence>
<evidence type="ECO:0000313" key="2">
    <source>
        <dbReference type="EMBL" id="GAA2691291.1"/>
    </source>
</evidence>
<evidence type="ECO:0000256" key="1">
    <source>
        <dbReference type="SAM" id="MobiDB-lite"/>
    </source>
</evidence>
<name>A0ABN3T2H5_9ACTN</name>
<protein>
    <submittedName>
        <fullName evidence="2">Uncharacterized protein</fullName>
    </submittedName>
</protein>
<organism evidence="2 3">
    <name type="scientific">Nonomuraea recticatena</name>
    <dbReference type="NCBI Taxonomy" id="46178"/>
    <lineage>
        <taxon>Bacteria</taxon>
        <taxon>Bacillati</taxon>
        <taxon>Actinomycetota</taxon>
        <taxon>Actinomycetes</taxon>
        <taxon>Streptosporangiales</taxon>
        <taxon>Streptosporangiaceae</taxon>
        <taxon>Nonomuraea</taxon>
    </lineage>
</organism>
<dbReference type="Proteomes" id="UP001501666">
    <property type="component" value="Unassembled WGS sequence"/>
</dbReference>
<reference evidence="2 3" key="1">
    <citation type="journal article" date="2019" name="Int. J. Syst. Evol. Microbiol.">
        <title>The Global Catalogue of Microorganisms (GCM) 10K type strain sequencing project: providing services to taxonomists for standard genome sequencing and annotation.</title>
        <authorList>
            <consortium name="The Broad Institute Genomics Platform"/>
            <consortium name="The Broad Institute Genome Sequencing Center for Infectious Disease"/>
            <person name="Wu L."/>
            <person name="Ma J."/>
        </authorList>
    </citation>
    <scope>NUCLEOTIDE SEQUENCE [LARGE SCALE GENOMIC DNA]</scope>
    <source>
        <strain evidence="2 3">JCM 6835</strain>
    </source>
</reference>
<gene>
    <name evidence="2" type="ORF">GCM10010412_081420</name>
</gene>
<proteinExistence type="predicted"/>
<feature type="region of interest" description="Disordered" evidence="1">
    <location>
        <begin position="47"/>
        <end position="70"/>
    </location>
</feature>
<sequence length="144" mass="15563">MRARQVERVDLAQVQVGVDERLGDQVPFGVDHPDGIARRVTALRGHRGQDAGVGGEHPAARTGSQGRVADEQVHAADPTACGARSRAGSDMPHGVAVRGIQSFSCETGHIRRMSAKYTGRPYPRDEERVVFLVDVEHSATIRFG</sequence>
<dbReference type="EMBL" id="BAAATE010000033">
    <property type="protein sequence ID" value="GAA2691291.1"/>
    <property type="molecule type" value="Genomic_DNA"/>
</dbReference>